<dbReference type="KEGG" id="scn:Solca_0947"/>
<dbReference type="EMBL" id="CP003349">
    <property type="protein sequence ID" value="AFD06059.1"/>
    <property type="molecule type" value="Genomic_DNA"/>
</dbReference>
<proteinExistence type="predicted"/>
<organism evidence="1 2">
    <name type="scientific">Solitalea canadensis (strain ATCC 29591 / DSM 3403 / JCM 21819 / LMG 8368 / NBRC 15130 / NCIMB 12057 / USAM 9D)</name>
    <name type="common">Flexibacter canadensis</name>
    <dbReference type="NCBI Taxonomy" id="929556"/>
    <lineage>
        <taxon>Bacteria</taxon>
        <taxon>Pseudomonadati</taxon>
        <taxon>Bacteroidota</taxon>
        <taxon>Sphingobacteriia</taxon>
        <taxon>Sphingobacteriales</taxon>
        <taxon>Sphingobacteriaceae</taxon>
        <taxon>Solitalea</taxon>
    </lineage>
</organism>
<gene>
    <name evidence="1" type="ordered locus">Solca_0947</name>
</gene>
<reference evidence="1" key="1">
    <citation type="submission" date="2012-02" db="EMBL/GenBank/DDBJ databases">
        <title>The complete genome of Solitalea canadensis DSM 3403.</title>
        <authorList>
            <consortium name="US DOE Joint Genome Institute (JGI-PGF)"/>
            <person name="Lucas S."/>
            <person name="Copeland A."/>
            <person name="Lapidus A."/>
            <person name="Glavina del Rio T."/>
            <person name="Dalin E."/>
            <person name="Tice H."/>
            <person name="Bruce D."/>
            <person name="Goodwin L."/>
            <person name="Pitluck S."/>
            <person name="Peters L."/>
            <person name="Ovchinnikova G."/>
            <person name="Lu M."/>
            <person name="Kyrpides N."/>
            <person name="Mavromatis K."/>
            <person name="Ivanova N."/>
            <person name="Brettin T."/>
            <person name="Detter J.C."/>
            <person name="Han C."/>
            <person name="Larimer F."/>
            <person name="Land M."/>
            <person name="Hauser L."/>
            <person name="Markowitz V."/>
            <person name="Cheng J.-F."/>
            <person name="Hugenholtz P."/>
            <person name="Woyke T."/>
            <person name="Wu D."/>
            <person name="Spring S."/>
            <person name="Schroeder M."/>
            <person name="Kopitz M."/>
            <person name="Brambilla E."/>
            <person name="Klenk H.-P."/>
            <person name="Eisen J.A."/>
        </authorList>
    </citation>
    <scope>NUCLEOTIDE SEQUENCE</scope>
    <source>
        <strain evidence="1">DSM 3403</strain>
    </source>
</reference>
<accession>H8KV59</accession>
<name>H8KV59_SOLCM</name>
<dbReference type="STRING" id="929556.Solca_0947"/>
<protein>
    <submittedName>
        <fullName evidence="1">Uncharacterized protein</fullName>
    </submittedName>
</protein>
<dbReference type="Proteomes" id="UP000007590">
    <property type="component" value="Chromosome"/>
</dbReference>
<dbReference type="AlphaFoldDB" id="H8KV59"/>
<keyword evidence="2" id="KW-1185">Reference proteome</keyword>
<dbReference type="HOGENOM" id="CLU_2587876_0_0_10"/>
<evidence type="ECO:0000313" key="1">
    <source>
        <dbReference type="EMBL" id="AFD06059.1"/>
    </source>
</evidence>
<sequence length="80" mass="9103">MPIDPFKFSETLVKSSFNRYQQSLLITSTGANKSSNLIILLRLMSGGVKFRSINDSNYIRQDIDYLDLNNQFTAVSPLKK</sequence>
<evidence type="ECO:0000313" key="2">
    <source>
        <dbReference type="Proteomes" id="UP000007590"/>
    </source>
</evidence>